<dbReference type="Proteomes" id="UP000008063">
    <property type="component" value="Unassembled WGS sequence"/>
</dbReference>
<protein>
    <submittedName>
        <fullName evidence="1">Uncharacterized protein</fullName>
    </submittedName>
</protein>
<accession>F8PZ47</accession>
<name>F8PZ47_SERL3</name>
<evidence type="ECO:0000313" key="2">
    <source>
        <dbReference type="Proteomes" id="UP000008063"/>
    </source>
</evidence>
<reference evidence="2" key="1">
    <citation type="journal article" date="2011" name="Science">
        <title>The plant cell wall-decomposing machinery underlies the functional diversity of forest fungi.</title>
        <authorList>
            <person name="Eastwood D.C."/>
            <person name="Floudas D."/>
            <person name="Binder M."/>
            <person name="Majcherczyk A."/>
            <person name="Schneider P."/>
            <person name="Aerts A."/>
            <person name="Asiegbu F.O."/>
            <person name="Baker S.E."/>
            <person name="Barry K."/>
            <person name="Bendiksby M."/>
            <person name="Blumentritt M."/>
            <person name="Coutinho P.M."/>
            <person name="Cullen D."/>
            <person name="de Vries R.P."/>
            <person name="Gathman A."/>
            <person name="Goodell B."/>
            <person name="Henrissat B."/>
            <person name="Ihrmark K."/>
            <person name="Kauserud H."/>
            <person name="Kohler A."/>
            <person name="LaButti K."/>
            <person name="Lapidus A."/>
            <person name="Lavin J.L."/>
            <person name="Lee Y.-H."/>
            <person name="Lindquist E."/>
            <person name="Lilly W."/>
            <person name="Lucas S."/>
            <person name="Morin E."/>
            <person name="Murat C."/>
            <person name="Oguiza J.A."/>
            <person name="Park J."/>
            <person name="Pisabarro A.G."/>
            <person name="Riley R."/>
            <person name="Rosling A."/>
            <person name="Salamov A."/>
            <person name="Schmidt O."/>
            <person name="Schmutz J."/>
            <person name="Skrede I."/>
            <person name="Stenlid J."/>
            <person name="Wiebenga A."/>
            <person name="Xie X."/>
            <person name="Kuees U."/>
            <person name="Hibbett D.S."/>
            <person name="Hoffmeister D."/>
            <person name="Hoegberg N."/>
            <person name="Martin F."/>
            <person name="Grigoriev I.V."/>
            <person name="Watkinson S.C."/>
        </authorList>
    </citation>
    <scope>NUCLEOTIDE SEQUENCE [LARGE SCALE GENOMIC DNA]</scope>
    <source>
        <strain evidence="2">strain S7.3</strain>
    </source>
</reference>
<keyword evidence="2" id="KW-1185">Reference proteome</keyword>
<dbReference type="HOGENOM" id="CLU_2039484_0_0_1"/>
<gene>
    <name evidence="1" type="ORF">SERLA73DRAFT_137355</name>
</gene>
<dbReference type="EMBL" id="GL945480">
    <property type="protein sequence ID" value="EGN99160.1"/>
    <property type="molecule type" value="Genomic_DNA"/>
</dbReference>
<evidence type="ECO:0000313" key="1">
    <source>
        <dbReference type="EMBL" id="EGN99160.1"/>
    </source>
</evidence>
<organism evidence="2">
    <name type="scientific">Serpula lacrymans var. lacrymans (strain S7.3)</name>
    <name type="common">Dry rot fungus</name>
    <dbReference type="NCBI Taxonomy" id="936435"/>
    <lineage>
        <taxon>Eukaryota</taxon>
        <taxon>Fungi</taxon>
        <taxon>Dikarya</taxon>
        <taxon>Basidiomycota</taxon>
        <taxon>Agaricomycotina</taxon>
        <taxon>Agaricomycetes</taxon>
        <taxon>Agaricomycetidae</taxon>
        <taxon>Boletales</taxon>
        <taxon>Coniophorineae</taxon>
        <taxon>Serpulaceae</taxon>
        <taxon>Serpula</taxon>
    </lineage>
</organism>
<dbReference type="InParanoid" id="F8PZ47"/>
<dbReference type="AlphaFoldDB" id="F8PZ47"/>
<sequence>MSMKRLISYQNMTTLTTIVLRLIPFGWPAPDCAPETLHQNDHRRPLGRMSTQRSATFGTRASEATPLLQKKISFASSVMPSVYEEEIGCRASSHLYTGVPLSLPTKTYRMIMAVKALMVKP</sequence>
<proteinExistence type="predicted"/>